<dbReference type="PROSITE" id="PS00134">
    <property type="entry name" value="TRYPSIN_HIS"/>
    <property type="match status" value="1"/>
</dbReference>
<accession>A0ABM0Q368</accession>
<dbReference type="InterPro" id="IPR001254">
    <property type="entry name" value="Trypsin_dom"/>
</dbReference>
<dbReference type="PRINTS" id="PR00722">
    <property type="entry name" value="CHYMOTRYPSIN"/>
</dbReference>
<keyword evidence="5" id="KW-0378">Hydrolase</keyword>
<dbReference type="GO" id="GO:0008233">
    <property type="term" value="F:peptidase activity"/>
    <property type="evidence" value="ECO:0007669"/>
    <property type="project" value="UniProtKB-KW"/>
</dbReference>
<protein>
    <submittedName>
        <fullName evidence="5">Serine protease 58</fullName>
    </submittedName>
</protein>
<dbReference type="Gene3D" id="2.40.10.10">
    <property type="entry name" value="Trypsin-like serine proteases"/>
    <property type="match status" value="2"/>
</dbReference>
<name>A0ABM0Q368_GALVR</name>
<keyword evidence="1" id="KW-1015">Disulfide bond</keyword>
<feature type="signal peptide" evidence="2">
    <location>
        <begin position="1"/>
        <end position="19"/>
    </location>
</feature>
<evidence type="ECO:0000256" key="1">
    <source>
        <dbReference type="ARBA" id="ARBA00023157"/>
    </source>
</evidence>
<dbReference type="PANTHER" id="PTHR24271">
    <property type="entry name" value="KALLIKREIN-RELATED"/>
    <property type="match status" value="1"/>
</dbReference>
<evidence type="ECO:0000256" key="2">
    <source>
        <dbReference type="SAM" id="SignalP"/>
    </source>
</evidence>
<dbReference type="GO" id="GO:0006508">
    <property type="term" value="P:proteolysis"/>
    <property type="evidence" value="ECO:0007669"/>
    <property type="project" value="UniProtKB-KW"/>
</dbReference>
<dbReference type="Proteomes" id="UP000694923">
    <property type="component" value="Unplaced"/>
</dbReference>
<reference evidence="5" key="1">
    <citation type="submission" date="2025-08" db="UniProtKB">
        <authorList>
            <consortium name="RefSeq"/>
        </authorList>
    </citation>
    <scope>IDENTIFICATION</scope>
</reference>
<feature type="domain" description="Peptidase S1" evidence="3">
    <location>
        <begin position="29"/>
        <end position="239"/>
    </location>
</feature>
<dbReference type="GeneID" id="103583203"/>
<sequence>MKFILLWALINLPVLLAAAADFTIGTTPPYLVFLKSAYMPCAGALIHPLWVITAAHCNLPKLQVMLGITNPADPYEKNIQLVGYEKMIHHPYFTITSIDHDIMLIKLNRNIDLNDHVKLVKLPDQTAPVNTMCTVTTWGYNICDSSREPDSMQNVNISVISNTECRSAYTSYTIKESMMCVGIVPGRRQPCKEVTAAPAVCNGILQGILSFADGCVLRADVGIYTRIFNYMTWIEKTIQNN</sequence>
<dbReference type="PROSITE" id="PS50240">
    <property type="entry name" value="TRYPSIN_DOM"/>
    <property type="match status" value="1"/>
</dbReference>
<dbReference type="Pfam" id="PF00089">
    <property type="entry name" value="Trypsin"/>
    <property type="match status" value="1"/>
</dbReference>
<dbReference type="InterPro" id="IPR043504">
    <property type="entry name" value="Peptidase_S1_PA_chymotrypsin"/>
</dbReference>
<dbReference type="InterPro" id="IPR009003">
    <property type="entry name" value="Peptidase_S1_PA"/>
</dbReference>
<evidence type="ECO:0000313" key="5">
    <source>
        <dbReference type="RefSeq" id="XP_008562809.1"/>
    </source>
</evidence>
<keyword evidence="4" id="KW-1185">Reference proteome</keyword>
<proteinExistence type="predicted"/>
<evidence type="ECO:0000259" key="3">
    <source>
        <dbReference type="PROSITE" id="PS50240"/>
    </source>
</evidence>
<dbReference type="PANTHER" id="PTHR24271:SF56">
    <property type="entry name" value="SERINE PROTEASE 58"/>
    <property type="match status" value="1"/>
</dbReference>
<keyword evidence="2" id="KW-0732">Signal</keyword>
<dbReference type="InterPro" id="IPR018114">
    <property type="entry name" value="TRYPSIN_HIS"/>
</dbReference>
<dbReference type="CDD" id="cd00190">
    <property type="entry name" value="Tryp_SPc"/>
    <property type="match status" value="1"/>
</dbReference>
<dbReference type="SMART" id="SM00020">
    <property type="entry name" value="Tryp_SPc"/>
    <property type="match status" value="1"/>
</dbReference>
<organism evidence="4 5">
    <name type="scientific">Galeopterus variegatus</name>
    <name type="common">Malayan flying lemur</name>
    <name type="synonym">Cynocephalus variegatus</name>
    <dbReference type="NCBI Taxonomy" id="482537"/>
    <lineage>
        <taxon>Eukaryota</taxon>
        <taxon>Metazoa</taxon>
        <taxon>Chordata</taxon>
        <taxon>Craniata</taxon>
        <taxon>Vertebrata</taxon>
        <taxon>Euteleostomi</taxon>
        <taxon>Mammalia</taxon>
        <taxon>Eutheria</taxon>
        <taxon>Euarchontoglires</taxon>
        <taxon>Dermoptera</taxon>
        <taxon>Cynocephalidae</taxon>
        <taxon>Galeopterus</taxon>
    </lineage>
</organism>
<dbReference type="InterPro" id="IPR001314">
    <property type="entry name" value="Peptidase_S1A"/>
</dbReference>
<feature type="chain" id="PRO_5047002008" evidence="2">
    <location>
        <begin position="20"/>
        <end position="241"/>
    </location>
</feature>
<evidence type="ECO:0000313" key="4">
    <source>
        <dbReference type="Proteomes" id="UP000694923"/>
    </source>
</evidence>
<keyword evidence="5" id="KW-0645">Protease</keyword>
<gene>
    <name evidence="5" type="primary">PRSS58</name>
</gene>
<dbReference type="RefSeq" id="XP_008562809.1">
    <property type="nucleotide sequence ID" value="XM_008564587.1"/>
</dbReference>
<dbReference type="SUPFAM" id="SSF50494">
    <property type="entry name" value="Trypsin-like serine proteases"/>
    <property type="match status" value="1"/>
</dbReference>